<dbReference type="Proteomes" id="UP000824201">
    <property type="component" value="Unassembled WGS sequence"/>
</dbReference>
<evidence type="ECO:0000313" key="2">
    <source>
        <dbReference type="EMBL" id="HIR87660.1"/>
    </source>
</evidence>
<organism evidence="2 3">
    <name type="scientific">Candidatus Fimimorpha faecalis</name>
    <dbReference type="NCBI Taxonomy" id="2840824"/>
    <lineage>
        <taxon>Bacteria</taxon>
        <taxon>Bacillati</taxon>
        <taxon>Bacillota</taxon>
        <taxon>Clostridia</taxon>
        <taxon>Eubacteriales</taxon>
        <taxon>Candidatus Fimimorpha</taxon>
    </lineage>
</organism>
<dbReference type="EMBL" id="DVHN01000017">
    <property type="protein sequence ID" value="HIR87660.1"/>
    <property type="molecule type" value="Genomic_DNA"/>
</dbReference>
<comment type="caution">
    <text evidence="2">The sequence shown here is derived from an EMBL/GenBank/DDBJ whole genome shotgun (WGS) entry which is preliminary data.</text>
</comment>
<reference evidence="2" key="1">
    <citation type="submission" date="2020-10" db="EMBL/GenBank/DDBJ databases">
        <authorList>
            <person name="Gilroy R."/>
        </authorList>
    </citation>
    <scope>NUCLEOTIDE SEQUENCE</scope>
    <source>
        <strain evidence="2">ChiW13-3771</strain>
    </source>
</reference>
<feature type="domain" description="DUF5716" evidence="1">
    <location>
        <begin position="122"/>
        <end position="422"/>
    </location>
</feature>
<reference evidence="2" key="2">
    <citation type="journal article" date="2021" name="PeerJ">
        <title>Extensive microbial diversity within the chicken gut microbiome revealed by metagenomics and culture.</title>
        <authorList>
            <person name="Gilroy R."/>
            <person name="Ravi A."/>
            <person name="Getino M."/>
            <person name="Pursley I."/>
            <person name="Horton D.L."/>
            <person name="Alikhan N.F."/>
            <person name="Baker D."/>
            <person name="Gharbi K."/>
            <person name="Hall N."/>
            <person name="Watson M."/>
            <person name="Adriaenssens E.M."/>
            <person name="Foster-Nyarko E."/>
            <person name="Jarju S."/>
            <person name="Secka A."/>
            <person name="Antonio M."/>
            <person name="Oren A."/>
            <person name="Chaudhuri R.R."/>
            <person name="La Ragione R."/>
            <person name="Hildebrand F."/>
            <person name="Pallen M.J."/>
        </authorList>
    </citation>
    <scope>NUCLEOTIDE SEQUENCE</scope>
    <source>
        <strain evidence="2">ChiW13-3771</strain>
    </source>
</reference>
<sequence>MEDGLILGYDLCEEYSRISCYQAGELEPVDIEFVKRGNPCVMKTVICKKRGADEWLMGQEAYMAALNGEGIMVDKLLRLAAKNGTATIEGVCYTAKQLLMIYLQMTLNYVFQLYQEKKIRMIVVTMQNMNETVLDILEHCLVEFGISKESIHILSHAECFAYFVLSQKKNMWSNLSALFDLTHEGLHYYEMGMARNVHPVLVRVHHESLEEGFSLDILEQASGKKLADSIMLSCAKRLLGKKTISGVYLSGMGMDRCQEWATDFLSYICGRRKVYYSQNLFAKGAVYAAIDLLQKGNGYPFVFLCEGRIPASVSMEVVERGTKKNLVIAPAGSSWYEAKTVMDLIPDRADKLVMRITRIGERTGRKISIGLEGFPARPNKTTRLRVFVRFLSEEIMQVRIEDKGFGEFFPATDAVIEREFNLVK</sequence>
<accession>A0A9D1JCE4</accession>
<dbReference type="Pfam" id="PF18980">
    <property type="entry name" value="DUF5716_C"/>
    <property type="match status" value="1"/>
</dbReference>
<evidence type="ECO:0000313" key="3">
    <source>
        <dbReference type="Proteomes" id="UP000824201"/>
    </source>
</evidence>
<name>A0A9D1JCE4_9FIRM</name>
<evidence type="ECO:0000259" key="1">
    <source>
        <dbReference type="Pfam" id="PF18980"/>
    </source>
</evidence>
<gene>
    <name evidence="2" type="ORF">IAC96_01795</name>
</gene>
<dbReference type="AlphaFoldDB" id="A0A9D1JCE4"/>
<dbReference type="InterPro" id="IPR043770">
    <property type="entry name" value="DUF5716_C"/>
</dbReference>
<protein>
    <recommendedName>
        <fullName evidence="1">DUF5716 domain-containing protein</fullName>
    </recommendedName>
</protein>
<proteinExistence type="predicted"/>